<dbReference type="Gene3D" id="1.10.275.10">
    <property type="entry name" value="Fumarase/aspartase (N-terminal domain)"/>
    <property type="match status" value="1"/>
</dbReference>
<dbReference type="InterPro" id="IPR008948">
    <property type="entry name" value="L-Aspartase-like"/>
</dbReference>
<sequence length="127" mass="13952">MEQSLVPGDLVPLSYIAVMLIGWPNSKAVGPTGETLNAEEAFKLAGVDLVPWVAYVGVQLLDVDQYVIRPSLDGFQDSKCLESVLLGFGKDRNLIESVKENEKTNLLEKENDPLMNLGKISNISNLY</sequence>
<evidence type="ECO:0000313" key="7">
    <source>
        <dbReference type="Proteomes" id="UP000594638"/>
    </source>
</evidence>
<dbReference type="AlphaFoldDB" id="A0A8S0U9F0"/>
<evidence type="ECO:0000313" key="6">
    <source>
        <dbReference type="EMBL" id="CAA3014216.1"/>
    </source>
</evidence>
<evidence type="ECO:0000256" key="5">
    <source>
        <dbReference type="ARBA" id="ARBA00023232"/>
    </source>
</evidence>
<name>A0A8S0U9F0_OLEEU</name>
<proteinExistence type="inferred from homology"/>
<dbReference type="PANTHER" id="PTHR10362">
    <property type="entry name" value="HISTIDINE AMMONIA-LYASE"/>
    <property type="match status" value="1"/>
</dbReference>
<dbReference type="EMBL" id="CACTIH010007473">
    <property type="protein sequence ID" value="CAA3014216.1"/>
    <property type="molecule type" value="Genomic_DNA"/>
</dbReference>
<evidence type="ECO:0000256" key="2">
    <source>
        <dbReference type="ARBA" id="ARBA00007238"/>
    </source>
</evidence>
<evidence type="ECO:0000256" key="4">
    <source>
        <dbReference type="ARBA" id="ARBA00012139"/>
    </source>
</evidence>
<dbReference type="Gramene" id="OE9A068406T1">
    <property type="protein sequence ID" value="OE9A068406C1"/>
    <property type="gene ID" value="OE9A068406"/>
</dbReference>
<keyword evidence="5" id="KW-0585">Phenylalanine catabolism</keyword>
<comment type="function">
    <text evidence="1">This is a key enzyme of plant metabolism catalyzing the first reaction in the biosynthesis from L-phenylalanine of a wide variety of natural products based on the phenylpropane skeleton.</text>
</comment>
<reference evidence="6 7" key="1">
    <citation type="submission" date="2019-12" db="EMBL/GenBank/DDBJ databases">
        <authorList>
            <person name="Alioto T."/>
            <person name="Alioto T."/>
            <person name="Gomez Garrido J."/>
        </authorList>
    </citation>
    <scope>NUCLEOTIDE SEQUENCE [LARGE SCALE GENOMIC DNA]</scope>
</reference>
<dbReference type="GO" id="GO:0006559">
    <property type="term" value="P:L-phenylalanine catabolic process"/>
    <property type="evidence" value="ECO:0007669"/>
    <property type="project" value="UniProtKB-KW"/>
</dbReference>
<dbReference type="GO" id="GO:0045548">
    <property type="term" value="F:phenylalanine ammonia-lyase activity"/>
    <property type="evidence" value="ECO:0007669"/>
    <property type="project" value="UniProtKB-EC"/>
</dbReference>
<gene>
    <name evidence="6" type="ORF">OLEA9_A068406</name>
</gene>
<comment type="subunit">
    <text evidence="3">Homotetramer.</text>
</comment>
<comment type="similarity">
    <text evidence="2">Belongs to the PAL/histidase family.</text>
</comment>
<protein>
    <recommendedName>
        <fullName evidence="4">phenylalanine ammonia-lyase</fullName>
        <ecNumber evidence="4">4.3.1.24</ecNumber>
    </recommendedName>
</protein>
<evidence type="ECO:0000256" key="3">
    <source>
        <dbReference type="ARBA" id="ARBA00011881"/>
    </source>
</evidence>
<dbReference type="EC" id="4.3.1.24" evidence="4"/>
<dbReference type="InterPro" id="IPR001106">
    <property type="entry name" value="Aromatic_Lyase"/>
</dbReference>
<comment type="caution">
    <text evidence="6">The sequence shown here is derived from an EMBL/GenBank/DDBJ whole genome shotgun (WGS) entry which is preliminary data.</text>
</comment>
<dbReference type="OrthoDB" id="10051290at2759"/>
<organism evidence="6 7">
    <name type="scientific">Olea europaea subsp. europaea</name>
    <dbReference type="NCBI Taxonomy" id="158383"/>
    <lineage>
        <taxon>Eukaryota</taxon>
        <taxon>Viridiplantae</taxon>
        <taxon>Streptophyta</taxon>
        <taxon>Embryophyta</taxon>
        <taxon>Tracheophyta</taxon>
        <taxon>Spermatophyta</taxon>
        <taxon>Magnoliopsida</taxon>
        <taxon>eudicotyledons</taxon>
        <taxon>Gunneridae</taxon>
        <taxon>Pentapetalae</taxon>
        <taxon>asterids</taxon>
        <taxon>lamiids</taxon>
        <taxon>Lamiales</taxon>
        <taxon>Oleaceae</taxon>
        <taxon>Oleeae</taxon>
        <taxon>Olea</taxon>
    </lineage>
</organism>
<keyword evidence="7" id="KW-1185">Reference proteome</keyword>
<dbReference type="InterPro" id="IPR024083">
    <property type="entry name" value="Fumarase/histidase_N"/>
</dbReference>
<dbReference type="SUPFAM" id="SSF48557">
    <property type="entry name" value="L-aspartase-like"/>
    <property type="match status" value="1"/>
</dbReference>
<accession>A0A8S0U9F0</accession>
<dbReference type="Proteomes" id="UP000594638">
    <property type="component" value="Unassembled WGS sequence"/>
</dbReference>
<evidence type="ECO:0000256" key="1">
    <source>
        <dbReference type="ARBA" id="ARBA00002235"/>
    </source>
</evidence>